<dbReference type="Gene3D" id="3.90.1150.10">
    <property type="entry name" value="Aspartate Aminotransferase, domain 1"/>
    <property type="match status" value="1"/>
</dbReference>
<dbReference type="SUPFAM" id="SSF53383">
    <property type="entry name" value="PLP-dependent transferases"/>
    <property type="match status" value="1"/>
</dbReference>
<dbReference type="GO" id="GO:0006546">
    <property type="term" value="P:glycine catabolic process"/>
    <property type="evidence" value="ECO:0007669"/>
    <property type="project" value="InterPro"/>
</dbReference>
<reference evidence="6 7" key="1">
    <citation type="submission" date="2014-10" db="EMBL/GenBank/DDBJ databases">
        <title>Draft genome of anammox bacterium scalindua brodae, obtained using differential coverage binning of sequence data from two enrichment reactors.</title>
        <authorList>
            <person name="Speth D.R."/>
            <person name="Russ L."/>
            <person name="Kartal B."/>
            <person name="Op den Camp H.J."/>
            <person name="Dutilh B.E."/>
            <person name="Jetten M.S."/>
        </authorList>
    </citation>
    <scope>NUCLEOTIDE SEQUENCE [LARGE SCALE GENOMIC DNA]</scope>
    <source>
        <strain evidence="6">RU1</strain>
    </source>
</reference>
<dbReference type="eggNOG" id="COG0403">
    <property type="taxonomic scope" value="Bacteria"/>
</dbReference>
<dbReference type="Pfam" id="PF02347">
    <property type="entry name" value="GDC-P"/>
    <property type="match status" value="1"/>
</dbReference>
<dbReference type="InterPro" id="IPR049315">
    <property type="entry name" value="GDC-P_N"/>
</dbReference>
<dbReference type="InterPro" id="IPR015421">
    <property type="entry name" value="PyrdxlP-dep_Trfase_major"/>
</dbReference>
<evidence type="ECO:0000313" key="7">
    <source>
        <dbReference type="Proteomes" id="UP000030652"/>
    </source>
</evidence>
<dbReference type="EMBL" id="JRYO01000014">
    <property type="protein sequence ID" value="KHE94118.1"/>
    <property type="molecule type" value="Genomic_DNA"/>
</dbReference>
<organism evidence="6 7">
    <name type="scientific">Candidatus Scalindua brodae</name>
    <dbReference type="NCBI Taxonomy" id="237368"/>
    <lineage>
        <taxon>Bacteria</taxon>
        <taxon>Pseudomonadati</taxon>
        <taxon>Planctomycetota</taxon>
        <taxon>Candidatus Brocadiia</taxon>
        <taxon>Candidatus Brocadiales</taxon>
        <taxon>Candidatus Scalinduaceae</taxon>
        <taxon>Candidatus Scalindua</taxon>
    </lineage>
</organism>
<dbReference type="PATRIC" id="fig|237368.3.peg.118"/>
<keyword evidence="3" id="KW-0560">Oxidoreductase</keyword>
<dbReference type="PANTHER" id="PTHR42806:SF1">
    <property type="entry name" value="GLYCINE DEHYDROGENASE (DECARBOXYLATING)"/>
    <property type="match status" value="1"/>
</dbReference>
<evidence type="ECO:0000256" key="4">
    <source>
        <dbReference type="ARBA" id="ARBA00049026"/>
    </source>
</evidence>
<gene>
    <name evidence="6" type="ORF">SCABRO_00108</name>
</gene>
<dbReference type="CDD" id="cd00613">
    <property type="entry name" value="GDC-P"/>
    <property type="match status" value="1"/>
</dbReference>
<dbReference type="PANTHER" id="PTHR42806">
    <property type="entry name" value="GLYCINE CLEAVAGE SYSTEM P-PROTEIN"/>
    <property type="match status" value="1"/>
</dbReference>
<accession>A0A0B0ESK0</accession>
<comment type="caution">
    <text evidence="6">The sequence shown here is derived from an EMBL/GenBank/DDBJ whole genome shotgun (WGS) entry which is preliminary data.</text>
</comment>
<dbReference type="InterPro" id="IPR020581">
    <property type="entry name" value="GDC_P"/>
</dbReference>
<proteinExistence type="predicted"/>
<comment type="function">
    <text evidence="1">The glycine cleavage system catalyzes the degradation of glycine. The P protein binds the alpha-amino group of glycine through its pyridoxal phosphate cofactor; CO(2) is released and the remaining methylamine moiety is then transferred to the lipoamide cofactor of the H protein.</text>
</comment>
<dbReference type="EC" id="1.4.4.2" evidence="2"/>
<feature type="domain" description="Glycine cleavage system P-protein N-terminal" evidence="5">
    <location>
        <begin position="3"/>
        <end position="425"/>
    </location>
</feature>
<dbReference type="AlphaFoldDB" id="A0A0B0ESK0"/>
<protein>
    <recommendedName>
        <fullName evidence="2">glycine dehydrogenase (aminomethyl-transferring)</fullName>
        <ecNumber evidence="2">1.4.4.2</ecNumber>
    </recommendedName>
</protein>
<evidence type="ECO:0000313" key="6">
    <source>
        <dbReference type="EMBL" id="KHE94118.1"/>
    </source>
</evidence>
<dbReference type="Proteomes" id="UP000030652">
    <property type="component" value="Unassembled WGS sequence"/>
</dbReference>
<dbReference type="NCBIfam" id="NF001696">
    <property type="entry name" value="PRK00451.1"/>
    <property type="match status" value="1"/>
</dbReference>
<evidence type="ECO:0000256" key="3">
    <source>
        <dbReference type="ARBA" id="ARBA00023002"/>
    </source>
</evidence>
<evidence type="ECO:0000256" key="1">
    <source>
        <dbReference type="ARBA" id="ARBA00003788"/>
    </source>
</evidence>
<evidence type="ECO:0000256" key="2">
    <source>
        <dbReference type="ARBA" id="ARBA00012134"/>
    </source>
</evidence>
<dbReference type="GO" id="GO:0004375">
    <property type="term" value="F:glycine dehydrogenase (decarboxylating) activity"/>
    <property type="evidence" value="ECO:0007669"/>
    <property type="project" value="UniProtKB-EC"/>
</dbReference>
<dbReference type="InterPro" id="IPR015422">
    <property type="entry name" value="PyrdxlP-dep_Trfase_small"/>
</dbReference>
<name>A0A0B0ESK0_9BACT</name>
<dbReference type="InterPro" id="IPR023010">
    <property type="entry name" value="GcvPA"/>
</dbReference>
<evidence type="ECO:0000259" key="5">
    <source>
        <dbReference type="Pfam" id="PF02347"/>
    </source>
</evidence>
<dbReference type="GO" id="GO:0009116">
    <property type="term" value="P:nucleoside metabolic process"/>
    <property type="evidence" value="ECO:0007669"/>
    <property type="project" value="InterPro"/>
</dbReference>
<dbReference type="Gene3D" id="3.40.640.10">
    <property type="entry name" value="Type I PLP-dependent aspartate aminotransferase-like (Major domain)"/>
    <property type="match status" value="1"/>
</dbReference>
<sequence>MDYTPNTDKDRESMLREIGLRDIMDMFKDIPEDLILKSPLQIPDQLSEFELLRELGKIAKKNKKPLSFQGGGNYNHHIPSTVDAITSRGEFSTAYTPYQPEISQGTLQAIFEYQSMICDMTGMDVSNASMYDGATSLAEAMLLASRIKGKKQVLVSHALNPFYREVLKTYARANEIKIVDIDVTDGLTSDFETEGSSAIMIQNPNFFGLIENLDEIRKKAEDILFITSTTEPLSWAMLKPFSEYNVDIVTAEGQSFGNPMNFGGPGLGIFAAKQAYVRQIPGRLVGETVDIHGNRGFALTLCTREQHIRREKATSNICTNQGLCALAAAVYLVTYGKNLGKLAQLNNQLSVCFAGKLSQIEGIDLVFDKPFFNEFVVRIRKDILSKLSDIEIGISLEEYYPDLKDCYLVCCTEMTPKEDIDRVIDEITQ</sequence>
<comment type="catalytic activity">
    <reaction evidence="4">
        <text>N(6)-[(R)-lipoyl]-L-lysyl-[glycine-cleavage complex H protein] + glycine + H(+) = N(6)-[(R)-S(8)-aminomethyldihydrolipoyl]-L-lysyl-[glycine-cleavage complex H protein] + CO2</text>
        <dbReference type="Rhea" id="RHEA:24304"/>
        <dbReference type="Rhea" id="RHEA-COMP:10494"/>
        <dbReference type="Rhea" id="RHEA-COMP:10495"/>
        <dbReference type="ChEBI" id="CHEBI:15378"/>
        <dbReference type="ChEBI" id="CHEBI:16526"/>
        <dbReference type="ChEBI" id="CHEBI:57305"/>
        <dbReference type="ChEBI" id="CHEBI:83099"/>
        <dbReference type="ChEBI" id="CHEBI:83143"/>
        <dbReference type="EC" id="1.4.4.2"/>
    </reaction>
</comment>
<dbReference type="PIRSF" id="PIRSF006815">
    <property type="entry name" value="GcvPA"/>
    <property type="match status" value="1"/>
</dbReference>
<dbReference type="InterPro" id="IPR015424">
    <property type="entry name" value="PyrdxlP-dep_Trfase"/>
</dbReference>